<evidence type="ECO:0000313" key="6">
    <source>
        <dbReference type="Proteomes" id="UP000005632"/>
    </source>
</evidence>
<dbReference type="PANTHER" id="PTHR43035:SF1">
    <property type="entry name" value="FATTY ACID REPRESSION MUTANT PROTEIN 2-RELATED"/>
    <property type="match status" value="1"/>
</dbReference>
<name>G8QVH4_SPHPG</name>
<evidence type="ECO:0000313" key="5">
    <source>
        <dbReference type="EMBL" id="AEV28207.1"/>
    </source>
</evidence>
<dbReference type="STRING" id="158190.SpiGrapes_0349"/>
<protein>
    <submittedName>
        <fullName evidence="5">Nitroreductase-like oxidoreductase</fullName>
    </submittedName>
</protein>
<reference evidence="5 6" key="1">
    <citation type="submission" date="2011-11" db="EMBL/GenBank/DDBJ databases">
        <title>Complete sequence of Spirochaeta sp. grapes.</title>
        <authorList>
            <consortium name="US DOE Joint Genome Institute"/>
            <person name="Lucas S."/>
            <person name="Han J."/>
            <person name="Lapidus A."/>
            <person name="Cheng J.-F."/>
            <person name="Goodwin L."/>
            <person name="Pitluck S."/>
            <person name="Peters L."/>
            <person name="Ovchinnikova G."/>
            <person name="Munk A.C."/>
            <person name="Detter J.C."/>
            <person name="Han C."/>
            <person name="Tapia R."/>
            <person name="Land M."/>
            <person name="Hauser L."/>
            <person name="Kyrpides N."/>
            <person name="Ivanova N."/>
            <person name="Pagani I."/>
            <person name="Ritalahtilisa K."/>
            <person name="Loeffler F."/>
            <person name="Woyke T."/>
        </authorList>
    </citation>
    <scope>NUCLEOTIDE SEQUENCE [LARGE SCALE GENOMIC DNA]</scope>
    <source>
        <strain evidence="6">ATCC BAA-1885 / DSM 22778 / Grapes</strain>
    </source>
</reference>
<dbReference type="eggNOG" id="COG3560">
    <property type="taxonomic scope" value="Bacteria"/>
</dbReference>
<dbReference type="GO" id="GO:0034599">
    <property type="term" value="P:cellular response to oxidative stress"/>
    <property type="evidence" value="ECO:0007669"/>
    <property type="project" value="InterPro"/>
</dbReference>
<keyword evidence="3" id="KW-0560">Oxidoreductase</keyword>
<dbReference type="SUPFAM" id="SSF55469">
    <property type="entry name" value="FMN-dependent nitroreductase-like"/>
    <property type="match status" value="1"/>
</dbReference>
<dbReference type="KEGG" id="sgp:SpiGrapes_0349"/>
<evidence type="ECO:0000256" key="3">
    <source>
        <dbReference type="ARBA" id="ARBA00023002"/>
    </source>
</evidence>
<evidence type="ECO:0000256" key="1">
    <source>
        <dbReference type="ARBA" id="ARBA00004496"/>
    </source>
</evidence>
<dbReference type="Pfam" id="PF00881">
    <property type="entry name" value="Nitroreductase"/>
    <property type="match status" value="1"/>
</dbReference>
<dbReference type="Gene3D" id="3.40.109.10">
    <property type="entry name" value="NADH Oxidase"/>
    <property type="match status" value="1"/>
</dbReference>
<comment type="subcellular location">
    <subcellularLocation>
        <location evidence="1">Cytoplasm</location>
    </subcellularLocation>
</comment>
<dbReference type="InterPro" id="IPR029479">
    <property type="entry name" value="Nitroreductase"/>
</dbReference>
<dbReference type="Proteomes" id="UP000005632">
    <property type="component" value="Chromosome"/>
</dbReference>
<dbReference type="FunFam" id="3.40.109.10:FF:000001">
    <property type="entry name" value="Nitroreductase family"/>
    <property type="match status" value="1"/>
</dbReference>
<dbReference type="RefSeq" id="WP_014269056.1">
    <property type="nucleotide sequence ID" value="NC_016633.1"/>
</dbReference>
<organism evidence="5 6">
    <name type="scientific">Sphaerochaeta pleomorpha (strain ATCC BAA-1885 / DSM 22778 / Grapes)</name>
    <dbReference type="NCBI Taxonomy" id="158190"/>
    <lineage>
        <taxon>Bacteria</taxon>
        <taxon>Pseudomonadati</taxon>
        <taxon>Spirochaetota</taxon>
        <taxon>Spirochaetia</taxon>
        <taxon>Spirochaetales</taxon>
        <taxon>Sphaerochaetaceae</taxon>
        <taxon>Sphaerochaeta</taxon>
    </lineage>
</organism>
<evidence type="ECO:0000259" key="4">
    <source>
        <dbReference type="Pfam" id="PF00881"/>
    </source>
</evidence>
<accession>G8QVH4</accession>
<dbReference type="GO" id="GO:0016491">
    <property type="term" value="F:oxidoreductase activity"/>
    <property type="evidence" value="ECO:0007669"/>
    <property type="project" value="UniProtKB-KW"/>
</dbReference>
<dbReference type="GO" id="GO:0005737">
    <property type="term" value="C:cytoplasm"/>
    <property type="evidence" value="ECO:0007669"/>
    <property type="project" value="UniProtKB-SubCell"/>
</dbReference>
<dbReference type="HOGENOM" id="CLU_073125_1_0_12"/>
<dbReference type="AlphaFoldDB" id="G8QVH4"/>
<dbReference type="CDD" id="cd02140">
    <property type="entry name" value="Frm2-like"/>
    <property type="match status" value="1"/>
</dbReference>
<evidence type="ECO:0000256" key="2">
    <source>
        <dbReference type="ARBA" id="ARBA00022490"/>
    </source>
</evidence>
<gene>
    <name evidence="5" type="ordered locus">SpiGrapes_0349</name>
</gene>
<dbReference type="EMBL" id="CP003155">
    <property type="protein sequence ID" value="AEV28207.1"/>
    <property type="molecule type" value="Genomic_DNA"/>
</dbReference>
<feature type="domain" description="Nitroreductase" evidence="4">
    <location>
        <begin position="10"/>
        <end position="177"/>
    </location>
</feature>
<keyword evidence="2" id="KW-0963">Cytoplasm</keyword>
<dbReference type="InterPro" id="IPR000415">
    <property type="entry name" value="Nitroreductase-like"/>
</dbReference>
<proteinExistence type="predicted"/>
<dbReference type="InterPro" id="IPR033877">
    <property type="entry name" value="Frm2/Hbn1"/>
</dbReference>
<keyword evidence="6" id="KW-1185">Reference proteome</keyword>
<dbReference type="OrthoDB" id="9810617at2"/>
<sequence length="199" mass="21992">MSNSTIESFKKRRSIYHLGKNLPVSKEVVTNTIKEAVKFAPSAFNSQSARVIILYGDESKKLWAIVMQVLKAMVPSDKFSETEQKINSFDAGAGTALFFEDMSVIKGLQDQMPSYAANFALWSHHGTGITQYAVWTALANIGIGASLQHYGNLIEEQVKTTWNLPSSWSLIAQMPFGSIETPAGEKEFSPIEERVKVIG</sequence>
<dbReference type="PANTHER" id="PTHR43035">
    <property type="entry name" value="FATTY ACID REPRESSION MUTANT PROTEIN 2-RELATED"/>
    <property type="match status" value="1"/>
</dbReference>